<name>A0A7W2EQC8_9BURK</name>
<dbReference type="AlphaFoldDB" id="A0A7W2EQC8"/>
<dbReference type="EMBL" id="JACEZT010000003">
    <property type="protein sequence ID" value="MBA5636681.1"/>
    <property type="molecule type" value="Genomic_DNA"/>
</dbReference>
<feature type="region of interest" description="Disordered" evidence="1">
    <location>
        <begin position="64"/>
        <end position="89"/>
    </location>
</feature>
<feature type="domain" description="Putative zinc-finger" evidence="2">
    <location>
        <begin position="13"/>
        <end position="46"/>
    </location>
</feature>
<sequence length="89" mass="10088">MTDTHKTRLKPTCREVHRLVSEGMDRDLSLVERTRMRLHLMVCDACTRFNGQMALLRQAMRGFPLDMDAPPGPANPSNPTNPNDKDGRP</sequence>
<comment type="caution">
    <text evidence="3">The sequence shown here is derived from an EMBL/GenBank/DDBJ whole genome shotgun (WGS) entry which is preliminary data.</text>
</comment>
<dbReference type="InterPro" id="IPR027383">
    <property type="entry name" value="Znf_put"/>
</dbReference>
<dbReference type="RefSeq" id="WP_182160815.1">
    <property type="nucleotide sequence ID" value="NZ_JACEZT010000003.1"/>
</dbReference>
<accession>A0A7W2EQC8</accession>
<dbReference type="Pfam" id="PF13490">
    <property type="entry name" value="zf-HC2"/>
    <property type="match status" value="1"/>
</dbReference>
<keyword evidence="4" id="KW-1185">Reference proteome</keyword>
<evidence type="ECO:0000259" key="2">
    <source>
        <dbReference type="Pfam" id="PF13490"/>
    </source>
</evidence>
<evidence type="ECO:0000313" key="3">
    <source>
        <dbReference type="EMBL" id="MBA5636681.1"/>
    </source>
</evidence>
<protein>
    <submittedName>
        <fullName evidence="3">Zf-HC2 domain-containing protein</fullName>
    </submittedName>
</protein>
<reference evidence="3 4" key="1">
    <citation type="submission" date="2020-07" db="EMBL/GenBank/DDBJ databases">
        <title>Novel species isolated from subtropical streams in China.</title>
        <authorList>
            <person name="Lu H."/>
        </authorList>
    </citation>
    <scope>NUCLEOTIDE SEQUENCE [LARGE SCALE GENOMIC DNA]</scope>
    <source>
        <strain evidence="3 4">LX20W</strain>
    </source>
</reference>
<evidence type="ECO:0000313" key="4">
    <source>
        <dbReference type="Proteomes" id="UP000534388"/>
    </source>
</evidence>
<organism evidence="3 4">
    <name type="scientific">Rugamonas brunnea</name>
    <dbReference type="NCBI Taxonomy" id="2758569"/>
    <lineage>
        <taxon>Bacteria</taxon>
        <taxon>Pseudomonadati</taxon>
        <taxon>Pseudomonadota</taxon>
        <taxon>Betaproteobacteria</taxon>
        <taxon>Burkholderiales</taxon>
        <taxon>Oxalobacteraceae</taxon>
        <taxon>Telluria group</taxon>
        <taxon>Rugamonas</taxon>
    </lineage>
</organism>
<dbReference type="Proteomes" id="UP000534388">
    <property type="component" value="Unassembled WGS sequence"/>
</dbReference>
<proteinExistence type="predicted"/>
<gene>
    <name evidence="3" type="ORF">H3H37_06390</name>
</gene>
<evidence type="ECO:0000256" key="1">
    <source>
        <dbReference type="SAM" id="MobiDB-lite"/>
    </source>
</evidence>